<keyword evidence="1" id="KW-0808">Transferase</keyword>
<keyword evidence="1" id="KW-0696">RNA-directed RNA polymerase</keyword>
<sequence length="1098" mass="125589">MNINSTISSLNEPGDVHRTVSTYIRRLEKITKNIPGRINSYEVFVTRDHRNFMTEIATVDPDLLDSTVRRFTIENKLKETMPSKNISELREIFMEVLIKVSVNLPGHSDEDEEWESSLNPWVTRNRASTKMPEDYEKYVDGIAFLDRFEIVRILKPFGPVEPTDNLWNKIKIKCGVAIHEVLHEECKQYYLNRSNVNIFTEMPKLINKNLIHVWALSLKEFPPAGPRAHVLFSGDVVLKDRHLVLTLHPPKIGTSKRYYRLLSSERFLHLKINMDFNVLNNKQKASLKNLLLCPLSLAGRKYEFLYAKSETLYYFATSGSDLSNMSIREVIDCNLPIELNKKMNTAKFYSRISLGFSNSTPSIVFKPNEIRYNVEDITMDNHCFTDGCAAISLVAMKEVSEILGLEETPSAIQGRIGGAKGIWYIEPLKDNSGNKWIELRRSQIKYNVKQNSGVDDTHLRTLEVLRVVVPPRTPGTLNSQFIRVLYNGGVPVEVFLKIMKDYLDKIKYEVVDCDDPYSLIAWVTNVSKVMKKRLEVFNHFEDDYSDDGSNYGDLSVDLGFDGCVVSGFPNSPAEQCIQMLQAGFIPSTCPFLAKKLKLVLMNVLRSLCNKFRIELPLSRVLICIADPTRTLKPGEIFIQLDKESGRDERTGLPFGIIEDEVILARNPSVLPSDIVKVKAVKNMHLSIYFNVVIFPVNAERGDVSLATHISGGDYDGDKIFCCWDPQIVKHFKNSPLLPLDPKVKNAFNENKQFVDSLFSSSKTSFEYKIQEVIIDNYFKGLEPILGLYDRWHKLQSSRFGISDKQSIYLAQMCAQLVDSTKQGLTIKPSVRQSDNELCGKLPVPYWMDKERFKTKPNSGDNFGVTNVMDLLCITIEKETNEVNSKEFSVAKVSQDLVDTHINEFWRNEFVRTQYMEEGSAYKEDLNLIANSMSELVQMYNKKCANIYQDDQDRKEIEQSSSKSALTTNYSRLNDEFKGVDYEFLNEFLNSPSIEDYKSSVFKVLKDRTSTSFETSIDPLAIFELQLKAASLYLSSVEKKVDGQVCWVIAFRILCNIKSQMVESDQSLVIGGPRTIIDEVWQALRIDKKWLKRKKINPL</sequence>
<comment type="catalytic activity">
    <reaction evidence="1">
        <text>RNA(n) + a ribonucleoside 5'-triphosphate = RNA(n+1) + diphosphate</text>
        <dbReference type="Rhea" id="RHEA:21248"/>
        <dbReference type="Rhea" id="RHEA-COMP:14527"/>
        <dbReference type="Rhea" id="RHEA-COMP:17342"/>
        <dbReference type="ChEBI" id="CHEBI:33019"/>
        <dbReference type="ChEBI" id="CHEBI:61557"/>
        <dbReference type="ChEBI" id="CHEBI:140395"/>
        <dbReference type="EC" id="2.7.7.48"/>
    </reaction>
</comment>
<dbReference type="EC" id="2.7.7.48" evidence="1"/>
<feature type="domain" description="RDRP core" evidence="2">
    <location>
        <begin position="245"/>
        <end position="853"/>
    </location>
</feature>
<name>A0A9W4SBX6_9GLOM</name>
<evidence type="ECO:0000259" key="2">
    <source>
        <dbReference type="Pfam" id="PF05183"/>
    </source>
</evidence>
<protein>
    <recommendedName>
        <fullName evidence="1">RNA-dependent RNA polymerase</fullName>
        <ecNumber evidence="1">2.7.7.48</ecNumber>
    </recommendedName>
</protein>
<proteinExistence type="inferred from homology"/>
<dbReference type="GO" id="GO:0003968">
    <property type="term" value="F:RNA-directed RNA polymerase activity"/>
    <property type="evidence" value="ECO:0007669"/>
    <property type="project" value="UniProtKB-KW"/>
</dbReference>
<comment type="caution">
    <text evidence="3">The sequence shown here is derived from an EMBL/GenBank/DDBJ whole genome shotgun (WGS) entry which is preliminary data.</text>
</comment>
<evidence type="ECO:0000313" key="4">
    <source>
        <dbReference type="Proteomes" id="UP001153678"/>
    </source>
</evidence>
<dbReference type="EMBL" id="CAMKVN010000078">
    <property type="protein sequence ID" value="CAI2163237.1"/>
    <property type="molecule type" value="Genomic_DNA"/>
</dbReference>
<evidence type="ECO:0000256" key="1">
    <source>
        <dbReference type="RuleBase" id="RU363098"/>
    </source>
</evidence>
<dbReference type="InterPro" id="IPR057596">
    <property type="entry name" value="RDRP_core"/>
</dbReference>
<dbReference type="AlphaFoldDB" id="A0A9W4SBX6"/>
<organism evidence="3 4">
    <name type="scientific">Funneliformis geosporum</name>
    <dbReference type="NCBI Taxonomy" id="1117311"/>
    <lineage>
        <taxon>Eukaryota</taxon>
        <taxon>Fungi</taxon>
        <taxon>Fungi incertae sedis</taxon>
        <taxon>Mucoromycota</taxon>
        <taxon>Glomeromycotina</taxon>
        <taxon>Glomeromycetes</taxon>
        <taxon>Glomerales</taxon>
        <taxon>Glomeraceae</taxon>
        <taxon>Funneliformis</taxon>
    </lineage>
</organism>
<reference evidence="3" key="1">
    <citation type="submission" date="2022-08" db="EMBL/GenBank/DDBJ databases">
        <authorList>
            <person name="Kallberg Y."/>
            <person name="Tangrot J."/>
            <person name="Rosling A."/>
        </authorList>
    </citation>
    <scope>NUCLEOTIDE SEQUENCE</scope>
    <source>
        <strain evidence="3">Wild A</strain>
    </source>
</reference>
<keyword evidence="1" id="KW-0548">Nucleotidyltransferase</keyword>
<evidence type="ECO:0000313" key="3">
    <source>
        <dbReference type="EMBL" id="CAI2163237.1"/>
    </source>
</evidence>
<dbReference type="Pfam" id="PF05183">
    <property type="entry name" value="RdRP"/>
    <property type="match status" value="1"/>
</dbReference>
<dbReference type="GO" id="GO:0003723">
    <property type="term" value="F:RNA binding"/>
    <property type="evidence" value="ECO:0007669"/>
    <property type="project" value="UniProtKB-KW"/>
</dbReference>
<dbReference type="PANTHER" id="PTHR23079:SF14">
    <property type="entry name" value="RNA-DEPENDENT RNA POLYMERASE"/>
    <property type="match status" value="1"/>
</dbReference>
<comment type="similarity">
    <text evidence="1">Belongs to the RdRP family.</text>
</comment>
<dbReference type="Proteomes" id="UP001153678">
    <property type="component" value="Unassembled WGS sequence"/>
</dbReference>
<keyword evidence="4" id="KW-1185">Reference proteome</keyword>
<dbReference type="PANTHER" id="PTHR23079">
    <property type="entry name" value="RNA-DEPENDENT RNA POLYMERASE"/>
    <property type="match status" value="1"/>
</dbReference>
<keyword evidence="1" id="KW-0694">RNA-binding</keyword>
<gene>
    <name evidence="3" type="ORF">FWILDA_LOCUS969</name>
</gene>
<accession>A0A9W4SBX6</accession>
<dbReference type="InterPro" id="IPR007855">
    <property type="entry name" value="RDRP"/>
</dbReference>
<dbReference type="GO" id="GO:0031380">
    <property type="term" value="C:nuclear RNA-directed RNA polymerase complex"/>
    <property type="evidence" value="ECO:0007669"/>
    <property type="project" value="TreeGrafter"/>
</dbReference>
<dbReference type="GO" id="GO:0030422">
    <property type="term" value="P:siRNA processing"/>
    <property type="evidence" value="ECO:0007669"/>
    <property type="project" value="TreeGrafter"/>
</dbReference>
<dbReference type="OrthoDB" id="10055769at2759"/>